<dbReference type="Proteomes" id="UP001642540">
    <property type="component" value="Unassembled WGS sequence"/>
</dbReference>
<keyword evidence="4" id="KW-0969">Cilium</keyword>
<evidence type="ECO:0000256" key="8">
    <source>
        <dbReference type="SAM" id="Coils"/>
    </source>
</evidence>
<dbReference type="PANTHER" id="PTHR15504:SF0">
    <property type="entry name" value="CILIA- AND FLAGELLA-ASSOCIATED PROTEIN 45"/>
    <property type="match status" value="1"/>
</dbReference>
<feature type="coiled-coil region" evidence="8">
    <location>
        <begin position="385"/>
        <end position="415"/>
    </location>
</feature>
<reference evidence="10 11" key="1">
    <citation type="submission" date="2024-08" db="EMBL/GenBank/DDBJ databases">
        <authorList>
            <person name="Cucini C."/>
            <person name="Frati F."/>
        </authorList>
    </citation>
    <scope>NUCLEOTIDE SEQUENCE [LARGE SCALE GENOMIC DNA]</scope>
</reference>
<gene>
    <name evidence="10" type="ORF">ODALV1_LOCUS12617</name>
</gene>
<comment type="caution">
    <text evidence="10">The sequence shown here is derived from an EMBL/GenBank/DDBJ whole genome shotgun (WGS) entry which is preliminary data.</text>
</comment>
<evidence type="ECO:0000256" key="3">
    <source>
        <dbReference type="ARBA" id="ARBA00023054"/>
    </source>
</evidence>
<dbReference type="InterPro" id="IPR033253">
    <property type="entry name" value="CFAP45"/>
</dbReference>
<comment type="subcellular location">
    <subcellularLocation>
        <location evidence="1">Cell projection</location>
        <location evidence="1">Cilium</location>
        <location evidence="1">Flagellum</location>
    </subcellularLocation>
</comment>
<evidence type="ECO:0000313" key="10">
    <source>
        <dbReference type="EMBL" id="CAL8107255.1"/>
    </source>
</evidence>
<keyword evidence="11" id="KW-1185">Reference proteome</keyword>
<evidence type="ECO:0000256" key="2">
    <source>
        <dbReference type="ARBA" id="ARBA00022846"/>
    </source>
</evidence>
<keyword evidence="3 8" id="KW-0175">Coiled coil</keyword>
<feature type="coiled-coil region" evidence="8">
    <location>
        <begin position="245"/>
        <end position="272"/>
    </location>
</feature>
<protein>
    <recommendedName>
        <fullName evidence="7">Cilia- and flagella-associated protein 45</fullName>
    </recommendedName>
</protein>
<evidence type="ECO:0000256" key="7">
    <source>
        <dbReference type="ARBA" id="ARBA00034142"/>
    </source>
</evidence>
<organism evidence="10 11">
    <name type="scientific">Orchesella dallaii</name>
    <dbReference type="NCBI Taxonomy" id="48710"/>
    <lineage>
        <taxon>Eukaryota</taxon>
        <taxon>Metazoa</taxon>
        <taxon>Ecdysozoa</taxon>
        <taxon>Arthropoda</taxon>
        <taxon>Hexapoda</taxon>
        <taxon>Collembola</taxon>
        <taxon>Entomobryomorpha</taxon>
        <taxon>Entomobryoidea</taxon>
        <taxon>Orchesellidae</taxon>
        <taxon>Orchesellinae</taxon>
        <taxon>Orchesella</taxon>
    </lineage>
</organism>
<proteinExistence type="inferred from homology"/>
<keyword evidence="2" id="KW-0282">Flagellum</keyword>
<dbReference type="EMBL" id="CAXLJM020000038">
    <property type="protein sequence ID" value="CAL8107255.1"/>
    <property type="molecule type" value="Genomic_DNA"/>
</dbReference>
<evidence type="ECO:0000256" key="6">
    <source>
        <dbReference type="ARBA" id="ARBA00034116"/>
    </source>
</evidence>
<sequence>MAMSQAQKRRLCPDKCNPPCDMGSSIVFADALPGVNDTVNRPFGWTEYEAAFRHQYIPDPCAAQRPCDNPCKPKGVARKPPPRQFVNPRSTAPRSNICGLCQKARCCCPIPPPWEECKEKIMVYDPDSVRTLLVHGEVKNEHPFVISYCDYSRILTNAIVKSKEEKEEERKAELRLKQMKICECREIADEMRLMDKIKFNESIGPEAREDMEEVLCRADKILKEDEPEVRSINKVILAAKVSAIREAQLQEKELIKCEMSEEERRLVELMKQDKKYALIKDPDEELAIVQQKKVNLMASIKAQLDEHEAMNFLTKEQKECEREEMRRIWERQELDEMAKKASEREKKAKLGLELIANQMEIVDRKMKEKEMDRDLDQKIVEWQRKKAADEEKLEMEKAAERKMKELATLKILETQKRAGDAKALRDDLRAKRHQEKQEREWRNHERDTVIKRKQDAEQLKKAIHEQIEAKHLWVIEQATFDKALYDKILNVQDTRLDDDKKAAEERRVRNAQYKYDLREQIHQFQLRKVQERKDHFCEGITLRKDMSRREQELKCYMDRKLDELREHKMPEKYIKYIERAVHEELKPDWQKPIAKK</sequence>
<evidence type="ECO:0000259" key="9">
    <source>
        <dbReference type="Pfam" id="PF13868"/>
    </source>
</evidence>
<evidence type="ECO:0000256" key="4">
    <source>
        <dbReference type="ARBA" id="ARBA00023069"/>
    </source>
</evidence>
<feature type="domain" description="Trichohyalin-plectin-homology" evidence="9">
    <location>
        <begin position="222"/>
        <end position="571"/>
    </location>
</feature>
<dbReference type="Pfam" id="PF13868">
    <property type="entry name" value="TPH"/>
    <property type="match status" value="1"/>
</dbReference>
<dbReference type="InterPro" id="IPR043597">
    <property type="entry name" value="TPH_dom"/>
</dbReference>
<evidence type="ECO:0000256" key="1">
    <source>
        <dbReference type="ARBA" id="ARBA00004230"/>
    </source>
</evidence>
<accession>A0ABP1QPV5</accession>
<evidence type="ECO:0000313" key="11">
    <source>
        <dbReference type="Proteomes" id="UP001642540"/>
    </source>
</evidence>
<evidence type="ECO:0000256" key="5">
    <source>
        <dbReference type="ARBA" id="ARBA00023273"/>
    </source>
</evidence>
<comment type="similarity">
    <text evidence="6">Belongs to the CFAP45 family.</text>
</comment>
<dbReference type="PANTHER" id="PTHR15504">
    <property type="entry name" value="NASOPHARYNGEAL EPITHELIUM SPECIFIC PROTEIN 1"/>
    <property type="match status" value="1"/>
</dbReference>
<keyword evidence="5" id="KW-0966">Cell projection</keyword>
<name>A0ABP1QPV5_9HEXA</name>